<evidence type="ECO:0000313" key="2">
    <source>
        <dbReference type="Proteomes" id="UP001277761"/>
    </source>
</evidence>
<accession>A0ABU4VL93</accession>
<dbReference type="Proteomes" id="UP001277761">
    <property type="component" value="Unassembled WGS sequence"/>
</dbReference>
<name>A0ABU4VL93_9ACTN</name>
<sequence>MTSPSWPVRTSPPFFGRFWRAVTEIAWFRYYGDRRETSFGLEDFDHYPKGTGCLLLRTELMRGAMAEFRSRVGDDRLVNDDTAVMRRIAEDHRIWLAPTFGCTYEPRTTAKGFFKQVFYRGTTFYDGFSVPGTRFTALVRAFPLATIAGVLVALRWPRTLLASALLPVASLAFALRRKVDAGDALLLSALSLPFAAVSSLGICRGVIKHRLNGGQEETPK</sequence>
<organism evidence="1 2">
    <name type="scientific">Patulibacter brassicae</name>
    <dbReference type="NCBI Taxonomy" id="1705717"/>
    <lineage>
        <taxon>Bacteria</taxon>
        <taxon>Bacillati</taxon>
        <taxon>Actinomycetota</taxon>
        <taxon>Thermoleophilia</taxon>
        <taxon>Solirubrobacterales</taxon>
        <taxon>Patulibacteraceae</taxon>
        <taxon>Patulibacter</taxon>
    </lineage>
</organism>
<reference evidence="1 2" key="1">
    <citation type="submission" date="2023-11" db="EMBL/GenBank/DDBJ databases">
        <authorList>
            <person name="Xu M."/>
            <person name="Jiang T."/>
        </authorList>
    </citation>
    <scope>NUCLEOTIDE SEQUENCE [LARGE SCALE GENOMIC DNA]</scope>
    <source>
        <strain evidence="1 2">SD</strain>
    </source>
</reference>
<proteinExistence type="predicted"/>
<evidence type="ECO:0000313" key="1">
    <source>
        <dbReference type="EMBL" id="MDX8151638.1"/>
    </source>
</evidence>
<dbReference type="RefSeq" id="WP_319953793.1">
    <property type="nucleotide sequence ID" value="NZ_JAXAVX010000003.1"/>
</dbReference>
<gene>
    <name evidence="1" type="ORF">SK069_08550</name>
</gene>
<evidence type="ECO:0008006" key="3">
    <source>
        <dbReference type="Google" id="ProtNLM"/>
    </source>
</evidence>
<protein>
    <recommendedName>
        <fullName evidence="3">Glycosyltransferase 2-like domain-containing protein</fullName>
    </recommendedName>
</protein>
<comment type="caution">
    <text evidence="1">The sequence shown here is derived from an EMBL/GenBank/DDBJ whole genome shotgun (WGS) entry which is preliminary data.</text>
</comment>
<keyword evidence="2" id="KW-1185">Reference proteome</keyword>
<dbReference type="EMBL" id="JAXAVX010000003">
    <property type="protein sequence ID" value="MDX8151638.1"/>
    <property type="molecule type" value="Genomic_DNA"/>
</dbReference>